<organism evidence="2 3">
    <name type="scientific">Brachyspira aalborgi</name>
    <dbReference type="NCBI Taxonomy" id="29522"/>
    <lineage>
        <taxon>Bacteria</taxon>
        <taxon>Pseudomonadati</taxon>
        <taxon>Spirochaetota</taxon>
        <taxon>Spirochaetia</taxon>
        <taxon>Brachyspirales</taxon>
        <taxon>Brachyspiraceae</taxon>
        <taxon>Brachyspira</taxon>
    </lineage>
</organism>
<name>A0A5C8CK93_9SPIR</name>
<dbReference type="RefSeq" id="WP_147757813.1">
    <property type="nucleotide sequence ID" value="NZ_SAXT01000001.1"/>
</dbReference>
<dbReference type="EMBL" id="SAXT01000001">
    <property type="protein sequence ID" value="TXJ13690.1"/>
    <property type="molecule type" value="Genomic_DNA"/>
</dbReference>
<feature type="signal peptide" evidence="1">
    <location>
        <begin position="1"/>
        <end position="22"/>
    </location>
</feature>
<evidence type="ECO:0000256" key="1">
    <source>
        <dbReference type="SAM" id="SignalP"/>
    </source>
</evidence>
<sequence>MKLFLLIPILFFLLSCSSIPKADLKDNNSKNWIENIKNKTVIDEYENIYRFNNKADMNVFAYGYYSKAIKYKLFKIKNDRAFYYTITSLKSYIMTVLPNFNLYEINSSKSLFNLLNQNKYFDNNFKNKNIYIAIGLILKNNILYIAKNYSSAYKDKLNLWFENNGYFKNEEWYPILNADWNSYPLPTEADIDWDNLYMLGEII</sequence>
<evidence type="ECO:0000313" key="3">
    <source>
        <dbReference type="Proteomes" id="UP000325116"/>
    </source>
</evidence>
<keyword evidence="1" id="KW-0732">Signal</keyword>
<proteinExistence type="predicted"/>
<reference evidence="2 3" key="1">
    <citation type="journal article" date="1992" name="Lakartidningen">
        <title>[Penicillin V and not amoxicillin is the first choice preparation in acute otitis].</title>
        <authorList>
            <person name="Kamme C."/>
            <person name="Lundgren K."/>
            <person name="Prellner K."/>
        </authorList>
    </citation>
    <scope>NUCLEOTIDE SEQUENCE [LARGE SCALE GENOMIC DNA]</scope>
    <source>
        <strain evidence="2 3">W1</strain>
    </source>
</reference>
<feature type="chain" id="PRO_5022955122" evidence="1">
    <location>
        <begin position="23"/>
        <end position="203"/>
    </location>
</feature>
<dbReference type="PROSITE" id="PS51257">
    <property type="entry name" value="PROKAR_LIPOPROTEIN"/>
    <property type="match status" value="1"/>
</dbReference>
<protein>
    <submittedName>
        <fullName evidence="2">Uncharacterized protein</fullName>
    </submittedName>
</protein>
<gene>
    <name evidence="2" type="ORF">EPJ80_02830</name>
</gene>
<dbReference type="Proteomes" id="UP000325116">
    <property type="component" value="Unassembled WGS sequence"/>
</dbReference>
<accession>A0A5C8CK93</accession>
<evidence type="ECO:0000313" key="2">
    <source>
        <dbReference type="EMBL" id="TXJ13690.1"/>
    </source>
</evidence>
<comment type="caution">
    <text evidence="2">The sequence shown here is derived from an EMBL/GenBank/DDBJ whole genome shotgun (WGS) entry which is preliminary data.</text>
</comment>
<dbReference type="AlphaFoldDB" id="A0A5C8CK93"/>